<evidence type="ECO:0000313" key="2">
    <source>
        <dbReference type="EMBL" id="KAK2572814.1"/>
    </source>
</evidence>
<dbReference type="Gene3D" id="3.40.50.1910">
    <property type="match status" value="1"/>
</dbReference>
<proteinExistence type="inferred from homology"/>
<protein>
    <submittedName>
        <fullName evidence="2">Sec1 family domain-containing protein 2</fullName>
    </submittedName>
</protein>
<evidence type="ECO:0000313" key="3">
    <source>
        <dbReference type="Proteomes" id="UP001249851"/>
    </source>
</evidence>
<dbReference type="PANTHER" id="PTHR11679">
    <property type="entry name" value="VESICLE PROTEIN SORTING-ASSOCIATED"/>
    <property type="match status" value="1"/>
</dbReference>
<dbReference type="InterPro" id="IPR001619">
    <property type="entry name" value="Sec1-like"/>
</dbReference>
<dbReference type="Proteomes" id="UP001249851">
    <property type="component" value="Unassembled WGS sequence"/>
</dbReference>
<accession>A0AAD9R4B1</accession>
<reference evidence="2" key="1">
    <citation type="journal article" date="2023" name="G3 (Bethesda)">
        <title>Whole genome assembly and annotation of the endangered Caribbean coral Acropora cervicornis.</title>
        <authorList>
            <person name="Selwyn J.D."/>
            <person name="Vollmer S.V."/>
        </authorList>
    </citation>
    <scope>NUCLEOTIDE SEQUENCE</scope>
    <source>
        <strain evidence="2">K2</strain>
    </source>
</reference>
<evidence type="ECO:0000256" key="1">
    <source>
        <dbReference type="ARBA" id="ARBA00009884"/>
    </source>
</evidence>
<comment type="similarity">
    <text evidence="1">Belongs to the STXBP/unc-18/SEC1 family.</text>
</comment>
<comment type="caution">
    <text evidence="2">The sequence shown here is derived from an EMBL/GenBank/DDBJ whole genome shotgun (WGS) entry which is preliminary data.</text>
</comment>
<dbReference type="InterPro" id="IPR027482">
    <property type="entry name" value="Sec1-like_dom2"/>
</dbReference>
<organism evidence="2 3">
    <name type="scientific">Acropora cervicornis</name>
    <name type="common">Staghorn coral</name>
    <dbReference type="NCBI Taxonomy" id="6130"/>
    <lineage>
        <taxon>Eukaryota</taxon>
        <taxon>Metazoa</taxon>
        <taxon>Cnidaria</taxon>
        <taxon>Anthozoa</taxon>
        <taxon>Hexacorallia</taxon>
        <taxon>Scleractinia</taxon>
        <taxon>Astrocoeniina</taxon>
        <taxon>Acroporidae</taxon>
        <taxon>Acropora</taxon>
    </lineage>
</organism>
<sequence length="628" mass="69830">MAAKSALERGISSIWQKLLTVVNNAVVYLDSRTAEWVHWCGNLQELFEAGALNVYDISSSRGGNESETKAVFIVGTLLQSETLGLIQSLVQASDFQHCTVLCTVPESVHSYAKRTEVSDASPFGELSQKLREWMGNMYATVDVHYLPLFPAVVCPGLFIAPVFSTFFPLLPSDVPRLQKFLRGIGDKRVFDNLNDFDMPSLPHNLQLKIKASMFAFGLNNLFELLEVNEDCYGVGYLSKVIATELANLPAARMRRKSAKSRGSLILIDRTLDLVGPSGHSCDTLADRIIQLLPRLPQHNSDVAVDMSPLCSHGSTTPQTVAPGCLAHTRDPSTQALLCSMITKRQKVLGQPKCMKKHSALLQLVRAAIMALTSENISHMDELQALEKGLILHVSERGPQSSLSQVMKTFQADKQQKFVNIEDILLILIYLYSLTGQECYNSPIEEEQMISMMINSILSGELKCSSESFLGSDILEKTVRSRISDAFEKVRGVNLARAELQMFRDVFQHGTALKQAQYRPLVKQIVDGIFNPESPELPDVEFKSHGLKDFIKTGFSLFMNVSKPRPNNHPLLVLFVVGGITCSEVYQIREALAAYHPNTQLLIGSTRLLKANDLFNQIFLQDNLFPALH</sequence>
<dbReference type="Pfam" id="PF00995">
    <property type="entry name" value="Sec1"/>
    <property type="match status" value="1"/>
</dbReference>
<dbReference type="EMBL" id="JARQWQ010000003">
    <property type="protein sequence ID" value="KAK2572814.1"/>
    <property type="molecule type" value="Genomic_DNA"/>
</dbReference>
<name>A0AAD9R4B1_ACRCE</name>
<dbReference type="AlphaFoldDB" id="A0AAD9R4B1"/>
<dbReference type="InterPro" id="IPR036045">
    <property type="entry name" value="Sec1-like_sf"/>
</dbReference>
<keyword evidence="3" id="KW-1185">Reference proteome</keyword>
<gene>
    <name evidence="2" type="ORF">P5673_001805</name>
</gene>
<dbReference type="GO" id="GO:0016192">
    <property type="term" value="P:vesicle-mediated transport"/>
    <property type="evidence" value="ECO:0007669"/>
    <property type="project" value="InterPro"/>
</dbReference>
<dbReference type="SUPFAM" id="SSF56815">
    <property type="entry name" value="Sec1/munc18-like (SM) proteins"/>
    <property type="match status" value="1"/>
</dbReference>
<reference evidence="2" key="2">
    <citation type="journal article" date="2023" name="Science">
        <title>Genomic signatures of disease resistance in endangered staghorn corals.</title>
        <authorList>
            <person name="Vollmer S.V."/>
            <person name="Selwyn J.D."/>
            <person name="Despard B.A."/>
            <person name="Roesel C.L."/>
        </authorList>
    </citation>
    <scope>NUCLEOTIDE SEQUENCE</scope>
    <source>
        <strain evidence="2">K2</strain>
    </source>
</reference>